<dbReference type="RefSeq" id="WP_188026492.1">
    <property type="nucleotide sequence ID" value="NZ_JACHGR010000005.1"/>
</dbReference>
<reference evidence="2 3" key="1">
    <citation type="submission" date="2020-08" db="EMBL/GenBank/DDBJ databases">
        <title>Genomic Encyclopedia of Type Strains, Phase IV (KMG-IV): sequencing the most valuable type-strain genomes for metagenomic binning, comparative biology and taxonomic classification.</title>
        <authorList>
            <person name="Goeker M."/>
        </authorList>
    </citation>
    <scope>NUCLEOTIDE SEQUENCE [LARGE SCALE GENOMIC DNA]</scope>
    <source>
        <strain evidence="2 3">DSM 22975</strain>
    </source>
</reference>
<dbReference type="Proteomes" id="UP000585721">
    <property type="component" value="Unassembled WGS sequence"/>
</dbReference>
<gene>
    <name evidence="2" type="ORF">HNR75_001660</name>
</gene>
<feature type="region of interest" description="Disordered" evidence="1">
    <location>
        <begin position="53"/>
        <end position="73"/>
    </location>
</feature>
<name>A0A841GMP1_9GAMM</name>
<proteinExistence type="predicted"/>
<evidence type="ECO:0000313" key="3">
    <source>
        <dbReference type="Proteomes" id="UP000585721"/>
    </source>
</evidence>
<keyword evidence="3" id="KW-1185">Reference proteome</keyword>
<evidence type="ECO:0000313" key="2">
    <source>
        <dbReference type="EMBL" id="MBB6055742.1"/>
    </source>
</evidence>
<protein>
    <submittedName>
        <fullName evidence="2">Uncharacterized protein</fullName>
    </submittedName>
</protein>
<sequence length="248" mass="25534">MQSVPETGSPLSPYVVTEWPTTGIPTECNIPNEVGGNTSIGCFAALGMSGAVPGTEQSGNEMQGTDFGSGDGSYPGTQALVDPTSVRQALTSEGTSIPVHALVYSQCARLVIQKISGTPTWDKTTGRWVGAGVDVPMVNVATYSTTSPWSVEITSGGSIVYGYNWNAKTAATGTYRLTFVLDGNDTEGPQCPTALATMFGPLGGTQLVNVGENFSPNIIAKGDSALGDEGGLVYIDIPLSTKGGGGRR</sequence>
<organism evidence="2 3">
    <name type="scientific">Tolumonas osonensis</name>
    <dbReference type="NCBI Taxonomy" id="675874"/>
    <lineage>
        <taxon>Bacteria</taxon>
        <taxon>Pseudomonadati</taxon>
        <taxon>Pseudomonadota</taxon>
        <taxon>Gammaproteobacteria</taxon>
        <taxon>Aeromonadales</taxon>
        <taxon>Aeromonadaceae</taxon>
        <taxon>Tolumonas</taxon>
    </lineage>
</organism>
<comment type="caution">
    <text evidence="2">The sequence shown here is derived from an EMBL/GenBank/DDBJ whole genome shotgun (WGS) entry which is preliminary data.</text>
</comment>
<dbReference type="AlphaFoldDB" id="A0A841GMP1"/>
<dbReference type="EMBL" id="JACHGR010000005">
    <property type="protein sequence ID" value="MBB6055742.1"/>
    <property type="molecule type" value="Genomic_DNA"/>
</dbReference>
<evidence type="ECO:0000256" key="1">
    <source>
        <dbReference type="SAM" id="MobiDB-lite"/>
    </source>
</evidence>
<accession>A0A841GMP1</accession>